<evidence type="ECO:0000313" key="2">
    <source>
        <dbReference type="EMBL" id="WIW69683.1"/>
    </source>
</evidence>
<organism evidence="2 3">
    <name type="scientific">Selenobaculum gibii</name>
    <dbReference type="NCBI Taxonomy" id="3054208"/>
    <lineage>
        <taxon>Bacteria</taxon>
        <taxon>Bacillati</taxon>
        <taxon>Bacillota</taxon>
        <taxon>Negativicutes</taxon>
        <taxon>Selenomonadales</taxon>
        <taxon>Selenomonadaceae</taxon>
        <taxon>Selenobaculum</taxon>
    </lineage>
</organism>
<dbReference type="CDD" id="cd07438">
    <property type="entry name" value="PHP_HisPPase_AMP"/>
    <property type="match status" value="1"/>
</dbReference>
<feature type="domain" description="Polymerase/histidinol phosphatase N-terminal" evidence="1">
    <location>
        <begin position="3"/>
        <end position="70"/>
    </location>
</feature>
<dbReference type="GO" id="GO:0004534">
    <property type="term" value="F:5'-3' RNA exonuclease activity"/>
    <property type="evidence" value="ECO:0007669"/>
    <property type="project" value="TreeGrafter"/>
</dbReference>
<evidence type="ECO:0000259" key="1">
    <source>
        <dbReference type="SMART" id="SM00481"/>
    </source>
</evidence>
<protein>
    <submittedName>
        <fullName evidence="2">PHP domain-containing protein</fullName>
    </submittedName>
</protein>
<dbReference type="InterPro" id="IPR016195">
    <property type="entry name" value="Pol/histidinol_Pase-like"/>
</dbReference>
<reference evidence="2" key="1">
    <citation type="submission" date="2023-03" db="EMBL/GenBank/DDBJ databases">
        <title>Selenobaculum gbiensis gen. nov. sp. nov., a new bacterium isolated from the gut microbiota of IBD patient.</title>
        <authorList>
            <person name="Yeo S."/>
            <person name="Park H."/>
            <person name="Huh C.S."/>
        </authorList>
    </citation>
    <scope>NUCLEOTIDE SEQUENCE</scope>
    <source>
        <strain evidence="2">ICN-92133</strain>
    </source>
</reference>
<dbReference type="Gene3D" id="3.20.20.140">
    <property type="entry name" value="Metal-dependent hydrolases"/>
    <property type="match status" value="1"/>
</dbReference>
<dbReference type="InterPro" id="IPR004013">
    <property type="entry name" value="PHP_dom"/>
</dbReference>
<dbReference type="AlphaFoldDB" id="A0A9Y2AGU0"/>
<dbReference type="InterPro" id="IPR003141">
    <property type="entry name" value="Pol/His_phosphatase_N"/>
</dbReference>
<dbReference type="SUPFAM" id="SSF89550">
    <property type="entry name" value="PHP domain-like"/>
    <property type="match status" value="1"/>
</dbReference>
<dbReference type="PANTHER" id="PTHR42924">
    <property type="entry name" value="EXONUCLEASE"/>
    <property type="match status" value="1"/>
</dbReference>
<dbReference type="InterPro" id="IPR052018">
    <property type="entry name" value="PHP_domain"/>
</dbReference>
<dbReference type="KEGG" id="sgbi:P3F81_07060"/>
<evidence type="ECO:0000313" key="3">
    <source>
        <dbReference type="Proteomes" id="UP001243623"/>
    </source>
</evidence>
<gene>
    <name evidence="2" type="ORF">P3F81_07060</name>
</gene>
<name>A0A9Y2AGU0_9FIRM</name>
<dbReference type="Gene3D" id="1.10.150.650">
    <property type="match status" value="1"/>
</dbReference>
<dbReference type="Proteomes" id="UP001243623">
    <property type="component" value="Chromosome"/>
</dbReference>
<dbReference type="PANTHER" id="PTHR42924:SF3">
    <property type="entry name" value="POLYMERASE_HISTIDINOL PHOSPHATASE N-TERMINAL DOMAIN-CONTAINING PROTEIN"/>
    <property type="match status" value="1"/>
</dbReference>
<proteinExistence type="predicted"/>
<keyword evidence="3" id="KW-1185">Reference proteome</keyword>
<dbReference type="Pfam" id="PF02811">
    <property type="entry name" value="PHP"/>
    <property type="match status" value="1"/>
</dbReference>
<dbReference type="EMBL" id="CP120678">
    <property type="protein sequence ID" value="WIW69683.1"/>
    <property type="molecule type" value="Genomic_DNA"/>
</dbReference>
<sequence>MASDLHIHTIASDGRLSPQEVVQLAIKNNLKYIAITDHDTLNGLLKLDEKNLLYQESIKIIRGIEFSADMPSNEVHILGYHIDLYYPPLKEKLKSLVDARWNRLDNMIKKLNSLGYIIKKEEVLEIAGDTTSIGRAHIARCLVEKGYFKRLGEIFDQLLGKNCPAYEPHAKLTCEEIIQLVSRAGGVSIIAHPGMIGDDKIVHHLIALGISGIEVFHPKHSPEEVIKYMELAKKNNLFITGGSDYHAIKTRYPEKLGMFTIDDIWAEILDKKSC</sequence>
<dbReference type="GO" id="GO:0035312">
    <property type="term" value="F:5'-3' DNA exonuclease activity"/>
    <property type="evidence" value="ECO:0007669"/>
    <property type="project" value="TreeGrafter"/>
</dbReference>
<accession>A0A9Y2AGU0</accession>
<dbReference type="RefSeq" id="WP_147669108.1">
    <property type="nucleotide sequence ID" value="NZ_CP120678.1"/>
</dbReference>
<dbReference type="SMART" id="SM00481">
    <property type="entry name" value="POLIIIAc"/>
    <property type="match status" value="1"/>
</dbReference>